<dbReference type="KEGG" id="cts:Ctha_0714"/>
<dbReference type="Pfam" id="PF00313">
    <property type="entry name" value="CSD"/>
    <property type="match status" value="1"/>
</dbReference>
<dbReference type="Proteomes" id="UP000001208">
    <property type="component" value="Chromosome"/>
</dbReference>
<dbReference type="InterPro" id="IPR012340">
    <property type="entry name" value="NA-bd_OB-fold"/>
</dbReference>
<dbReference type="OrthoDB" id="9805039at2"/>
<dbReference type="PROSITE" id="PS00352">
    <property type="entry name" value="CSD_1"/>
    <property type="match status" value="1"/>
</dbReference>
<dbReference type="GO" id="GO:0003677">
    <property type="term" value="F:DNA binding"/>
    <property type="evidence" value="ECO:0007669"/>
    <property type="project" value="UniProtKB-KW"/>
</dbReference>
<dbReference type="PIRSF" id="PIRSF002599">
    <property type="entry name" value="Cold_shock_A"/>
    <property type="match status" value="1"/>
</dbReference>
<dbReference type="HOGENOM" id="CLU_117621_0_3_10"/>
<evidence type="ECO:0000256" key="1">
    <source>
        <dbReference type="ARBA" id="ARBA00004496"/>
    </source>
</evidence>
<dbReference type="InterPro" id="IPR011129">
    <property type="entry name" value="CSD"/>
</dbReference>
<evidence type="ECO:0000256" key="2">
    <source>
        <dbReference type="ARBA" id="ARBA00022490"/>
    </source>
</evidence>
<evidence type="ECO:0000313" key="5">
    <source>
        <dbReference type="EMBL" id="ACF13183.1"/>
    </source>
</evidence>
<dbReference type="CDD" id="cd04458">
    <property type="entry name" value="CSP_CDS"/>
    <property type="match status" value="1"/>
</dbReference>
<reference evidence="5 6" key="1">
    <citation type="submission" date="2008-06" db="EMBL/GenBank/DDBJ databases">
        <title>Complete sequence of Chloroherpeton thalassium ATCC 35110.</title>
        <authorList>
            <consortium name="US DOE Joint Genome Institute"/>
            <person name="Lucas S."/>
            <person name="Copeland A."/>
            <person name="Lapidus A."/>
            <person name="Glavina del Rio T."/>
            <person name="Dalin E."/>
            <person name="Tice H."/>
            <person name="Bruce D."/>
            <person name="Goodwin L."/>
            <person name="Pitluck S."/>
            <person name="Schmutz J."/>
            <person name="Larimer F."/>
            <person name="Land M."/>
            <person name="Hauser L."/>
            <person name="Kyrpides N."/>
            <person name="Mikhailova N."/>
            <person name="Liu Z."/>
            <person name="Li T."/>
            <person name="Zhao F."/>
            <person name="Overmann J."/>
            <person name="Bryant D.A."/>
            <person name="Richardson P."/>
        </authorList>
    </citation>
    <scope>NUCLEOTIDE SEQUENCE [LARGE SCALE GENOMIC DNA]</scope>
    <source>
        <strain evidence="6">ATCC 35110 / GB-78</strain>
    </source>
</reference>
<keyword evidence="6" id="KW-1185">Reference proteome</keyword>
<dbReference type="Gene3D" id="2.40.50.140">
    <property type="entry name" value="Nucleic acid-binding proteins"/>
    <property type="match status" value="1"/>
</dbReference>
<evidence type="ECO:0000256" key="3">
    <source>
        <dbReference type="RuleBase" id="RU000408"/>
    </source>
</evidence>
<keyword evidence="5" id="KW-0238">DNA-binding</keyword>
<evidence type="ECO:0000259" key="4">
    <source>
        <dbReference type="PROSITE" id="PS51857"/>
    </source>
</evidence>
<dbReference type="AlphaFoldDB" id="B3QW70"/>
<dbReference type="InterPro" id="IPR012156">
    <property type="entry name" value="Cold_shock_CspA"/>
</dbReference>
<name>B3QW70_CHLT3</name>
<dbReference type="SMART" id="SM00357">
    <property type="entry name" value="CSP"/>
    <property type="match status" value="1"/>
</dbReference>
<accession>B3QW70</accession>
<dbReference type="GO" id="GO:0005829">
    <property type="term" value="C:cytosol"/>
    <property type="evidence" value="ECO:0007669"/>
    <property type="project" value="UniProtKB-ARBA"/>
</dbReference>
<dbReference type="eggNOG" id="COG1278">
    <property type="taxonomic scope" value="Bacteria"/>
</dbReference>
<dbReference type="PRINTS" id="PR00050">
    <property type="entry name" value="COLDSHOCK"/>
</dbReference>
<organism evidence="5 6">
    <name type="scientific">Chloroherpeton thalassium (strain ATCC 35110 / GB-78)</name>
    <dbReference type="NCBI Taxonomy" id="517418"/>
    <lineage>
        <taxon>Bacteria</taxon>
        <taxon>Pseudomonadati</taxon>
        <taxon>Chlorobiota</taxon>
        <taxon>Chlorobiia</taxon>
        <taxon>Chlorobiales</taxon>
        <taxon>Chloroherpetonaceae</taxon>
        <taxon>Chloroherpeton</taxon>
    </lineage>
</organism>
<protein>
    <submittedName>
        <fullName evidence="5">Cold-shock DNA-binding domain protein</fullName>
    </submittedName>
</protein>
<evidence type="ECO:0000313" key="6">
    <source>
        <dbReference type="Proteomes" id="UP000001208"/>
    </source>
</evidence>
<sequence>MAHRSNVKWFDGKKGYGFIVNPEGGEDIFVHYSAISSEKKYKMLDQGVEVEFELVTTDKGLQAQNVREISELN</sequence>
<dbReference type="PANTHER" id="PTHR11544">
    <property type="entry name" value="COLD SHOCK DOMAIN CONTAINING PROTEINS"/>
    <property type="match status" value="1"/>
</dbReference>
<dbReference type="InterPro" id="IPR050181">
    <property type="entry name" value="Cold_shock_domain"/>
</dbReference>
<comment type="subcellular location">
    <subcellularLocation>
        <location evidence="1 3">Cytoplasm</location>
    </subcellularLocation>
</comment>
<keyword evidence="2" id="KW-0963">Cytoplasm</keyword>
<dbReference type="SUPFAM" id="SSF50249">
    <property type="entry name" value="Nucleic acid-binding proteins"/>
    <property type="match status" value="1"/>
</dbReference>
<dbReference type="InterPro" id="IPR002059">
    <property type="entry name" value="CSP_DNA-bd"/>
</dbReference>
<proteinExistence type="predicted"/>
<gene>
    <name evidence="5" type="ordered locus">Ctha_0714</name>
</gene>
<feature type="domain" description="CSD" evidence="4">
    <location>
        <begin position="2"/>
        <end position="68"/>
    </location>
</feature>
<dbReference type="RefSeq" id="WP_012499267.1">
    <property type="nucleotide sequence ID" value="NC_011026.1"/>
</dbReference>
<dbReference type="STRING" id="517418.Ctha_0714"/>
<dbReference type="EMBL" id="CP001100">
    <property type="protein sequence ID" value="ACF13183.1"/>
    <property type="molecule type" value="Genomic_DNA"/>
</dbReference>
<dbReference type="PROSITE" id="PS51857">
    <property type="entry name" value="CSD_2"/>
    <property type="match status" value="1"/>
</dbReference>
<dbReference type="InterPro" id="IPR019844">
    <property type="entry name" value="CSD_CS"/>
</dbReference>